<evidence type="ECO:0000313" key="2">
    <source>
        <dbReference type="Proteomes" id="UP000011668"/>
    </source>
</evidence>
<dbReference type="HOGENOM" id="CLU_821780_0_0_1"/>
<dbReference type="InterPro" id="IPR029033">
    <property type="entry name" value="His_PPase_superfam"/>
</dbReference>
<dbReference type="STRING" id="983506.L8X220"/>
<dbReference type="Proteomes" id="UP000011668">
    <property type="component" value="Unassembled WGS sequence"/>
</dbReference>
<dbReference type="InterPro" id="IPR013078">
    <property type="entry name" value="His_Pase_superF_clade-1"/>
</dbReference>
<sequence>MAEVKRPMPRIFLIRHTGRTDIPLTERGVGLIKDRAQHAVELLDPDNMCHVFISPRQRAHNTFHLLFDTYPKAPPHTVTEEVREWDYGDYEGLTSKEIHKTNPGWDIFRDGAYPVCYALVEEMTRRVDELIAKVREIHRLYLEEGKGRRDVLICSHGHFSRVLVSRWVGFDLCLGTHFNIEPAGISMLGYNHNNLKEPSLTGLNLPQPRPTRVEPREELIYTGHNVFDVRPGFTNTRLWEISIACSAGPVSKPGHYPIFIAYFQRSGSSMAAMVIDRNGPCRIPFPVPDLTEDGLVRYMRICYGRSVCTDVNQGCELGSSLGAKLFGMAVPHSQHRSL</sequence>
<organism evidence="1 2">
    <name type="scientific">Thanatephorus cucumeris (strain AG1-IA)</name>
    <name type="common">Rice sheath blight fungus</name>
    <name type="synonym">Rhizoctonia solani</name>
    <dbReference type="NCBI Taxonomy" id="983506"/>
    <lineage>
        <taxon>Eukaryota</taxon>
        <taxon>Fungi</taxon>
        <taxon>Dikarya</taxon>
        <taxon>Basidiomycota</taxon>
        <taxon>Agaricomycotina</taxon>
        <taxon>Agaricomycetes</taxon>
        <taxon>Cantharellales</taxon>
        <taxon>Ceratobasidiaceae</taxon>
        <taxon>Rhizoctonia</taxon>
        <taxon>Rhizoctonia solani AG-1</taxon>
    </lineage>
</organism>
<protein>
    <submittedName>
        <fullName evidence="1">Histidine phosphatase superfamily domain-containing protein</fullName>
    </submittedName>
</protein>
<dbReference type="Gene3D" id="3.40.50.1240">
    <property type="entry name" value="Phosphoglycerate mutase-like"/>
    <property type="match status" value="1"/>
</dbReference>
<dbReference type="InterPro" id="IPR050275">
    <property type="entry name" value="PGM_Phosphatase"/>
</dbReference>
<dbReference type="CDD" id="cd07067">
    <property type="entry name" value="HP_PGM_like"/>
    <property type="match status" value="1"/>
</dbReference>
<dbReference type="GO" id="GO:0050278">
    <property type="term" value="F:sedoheptulose-bisphosphatase activity"/>
    <property type="evidence" value="ECO:0007669"/>
    <property type="project" value="TreeGrafter"/>
</dbReference>
<dbReference type="PANTHER" id="PTHR48100:SF15">
    <property type="entry name" value="SEDOHEPTULOSE 1,7-BISPHOSPHATASE"/>
    <property type="match status" value="1"/>
</dbReference>
<dbReference type="AlphaFoldDB" id="L8X220"/>
<dbReference type="SUPFAM" id="SSF53254">
    <property type="entry name" value="Phosphoglycerate mutase-like"/>
    <property type="match status" value="1"/>
</dbReference>
<gene>
    <name evidence="1" type="ORF">AG1IA_02884</name>
</gene>
<reference evidence="1 2" key="1">
    <citation type="journal article" date="2013" name="Nat. Commun.">
        <title>The evolution and pathogenic mechanisms of the rice sheath blight pathogen.</title>
        <authorList>
            <person name="Zheng A."/>
            <person name="Lin R."/>
            <person name="Xu L."/>
            <person name="Qin P."/>
            <person name="Tang C."/>
            <person name="Ai P."/>
            <person name="Zhang D."/>
            <person name="Liu Y."/>
            <person name="Sun Z."/>
            <person name="Feng H."/>
            <person name="Wang Y."/>
            <person name="Chen Y."/>
            <person name="Liang X."/>
            <person name="Fu R."/>
            <person name="Li Q."/>
            <person name="Zhang J."/>
            <person name="Yu X."/>
            <person name="Xie Z."/>
            <person name="Ding L."/>
            <person name="Guan P."/>
            <person name="Tang J."/>
            <person name="Liang Y."/>
            <person name="Wang S."/>
            <person name="Deng Q."/>
            <person name="Li S."/>
            <person name="Zhu J."/>
            <person name="Wang L."/>
            <person name="Liu H."/>
            <person name="Li P."/>
        </authorList>
    </citation>
    <scope>NUCLEOTIDE SEQUENCE [LARGE SCALE GENOMIC DNA]</scope>
    <source>
        <strain evidence="2">AG-1 IA</strain>
    </source>
</reference>
<accession>L8X220</accession>
<dbReference type="SMART" id="SM00855">
    <property type="entry name" value="PGAM"/>
    <property type="match status" value="1"/>
</dbReference>
<proteinExistence type="predicted"/>
<dbReference type="Pfam" id="PF00300">
    <property type="entry name" value="His_Phos_1"/>
    <property type="match status" value="1"/>
</dbReference>
<dbReference type="OrthoDB" id="4818801at2759"/>
<keyword evidence="2" id="KW-1185">Reference proteome</keyword>
<name>L8X220_THACA</name>
<dbReference type="EMBL" id="AFRT01000610">
    <property type="protein sequence ID" value="ELU43073.1"/>
    <property type="molecule type" value="Genomic_DNA"/>
</dbReference>
<dbReference type="GO" id="GO:0046390">
    <property type="term" value="P:ribose phosphate biosynthetic process"/>
    <property type="evidence" value="ECO:0007669"/>
    <property type="project" value="TreeGrafter"/>
</dbReference>
<evidence type="ECO:0000313" key="1">
    <source>
        <dbReference type="EMBL" id="ELU43073.1"/>
    </source>
</evidence>
<dbReference type="PANTHER" id="PTHR48100">
    <property type="entry name" value="BROAD-SPECIFICITY PHOSPHATASE YOR283W-RELATED"/>
    <property type="match status" value="1"/>
</dbReference>
<comment type="caution">
    <text evidence="1">The sequence shown here is derived from an EMBL/GenBank/DDBJ whole genome shotgun (WGS) entry which is preliminary data.</text>
</comment>